<evidence type="ECO:0000259" key="1">
    <source>
        <dbReference type="Pfam" id="PF06985"/>
    </source>
</evidence>
<sequence>MDHIPIPKDPARPTPRVRYYCTSEYDNSDFLTYPARIGWSEAELFDQQTWTHLNQPGKRTSAEAAAFLQQWLFFGLLRAFFGDAFKPSDFVVSEDDQDGRRTTQYINSTALPLLLRASNGSHYTRLDHLDRCVARAHALYMFVIYFAKTLDPHLLLSLGLLGRSACGWLHLGTQSVGFWPAPTFKEDVFPEGWDGAYDVLSYEMAEAGWCRRRIKLSASLLDLGSAYFASQLKGSDDGPGQDHGRCTASKCEAFNIVKGSYRSVHTQGCHGECGFLAVDVEELESIILDGKVPLIEVGDEGAGISLLRGDPTTDYVAISHVWSDGLGNPQRNAMPRCQVEEINKLVAETFASEDSQRRVPFWMDTLCCPTIPGKAKKMALTQMRNIYHQAERVLVLDAGLRSVEREGRSVEELAYRVYLSTWASRLWTLQEGRLAQLLFVQFADGVFDFRNVVLGANATVDVAYVVESVWKPWKTVQDGSHDTRMQLTTACAALHTRSTSFKHDEALCLGSLVGADMGPIVEAEPDARMKAFWSTMSQVPRDLLFWTEPRLTDPGLRWAPKSFLQAHRKLVPDLKKGSPPPAAVTLRGLQAQIYCIKLSGLKLPLQHPFCDICMISDEDGNWKYVLSGFTPPLPDEDPLARFSVPEDAYSWAAILATEPLKDAAVEGQSPMVMVFVYAEEDGVIYARRGIAGFIYHLDHFKRHLGQDAFVDALAAGLAGPPNKNKSMEGKNHLLQGSYVSVVGTRADGLQTWCID</sequence>
<gene>
    <name evidence="2" type="ORF">DIS24_g12394</name>
</gene>
<proteinExistence type="predicted"/>
<evidence type="ECO:0000313" key="2">
    <source>
        <dbReference type="EMBL" id="KAK0609205.1"/>
    </source>
</evidence>
<dbReference type="InterPro" id="IPR010730">
    <property type="entry name" value="HET"/>
</dbReference>
<dbReference type="EMBL" id="JAUJDW010000264">
    <property type="protein sequence ID" value="KAK0609205.1"/>
    <property type="molecule type" value="Genomic_DNA"/>
</dbReference>
<evidence type="ECO:0000313" key="3">
    <source>
        <dbReference type="Proteomes" id="UP001175001"/>
    </source>
</evidence>
<dbReference type="PANTHER" id="PTHR39596">
    <property type="match status" value="1"/>
</dbReference>
<reference evidence="2" key="1">
    <citation type="submission" date="2023-06" db="EMBL/GenBank/DDBJ databases">
        <title>Multi-omics analyses reveal the molecular pathogenesis toolkit of Lasiodiplodia hormozganensis, a cross-kingdom pathogen.</title>
        <authorList>
            <person name="Felix C."/>
            <person name="Meneses R."/>
            <person name="Goncalves M.F.M."/>
            <person name="Tilleman L."/>
            <person name="Duarte A.S."/>
            <person name="Jorrin-Novo J.V."/>
            <person name="Van De Peer Y."/>
            <person name="Deforce D."/>
            <person name="Van Nieuwerburgh F."/>
            <person name="Esteves A.C."/>
            <person name="Alves A."/>
        </authorList>
    </citation>
    <scope>NUCLEOTIDE SEQUENCE</scope>
    <source>
        <strain evidence="2">CBS 339.90</strain>
    </source>
</reference>
<protein>
    <recommendedName>
        <fullName evidence="1">Heterokaryon incompatibility domain-containing protein</fullName>
    </recommendedName>
</protein>
<organism evidence="2 3">
    <name type="scientific">Lasiodiplodia hormozganensis</name>
    <dbReference type="NCBI Taxonomy" id="869390"/>
    <lineage>
        <taxon>Eukaryota</taxon>
        <taxon>Fungi</taxon>
        <taxon>Dikarya</taxon>
        <taxon>Ascomycota</taxon>
        <taxon>Pezizomycotina</taxon>
        <taxon>Dothideomycetes</taxon>
        <taxon>Dothideomycetes incertae sedis</taxon>
        <taxon>Botryosphaeriales</taxon>
        <taxon>Botryosphaeriaceae</taxon>
        <taxon>Lasiodiplodia</taxon>
    </lineage>
</organism>
<comment type="caution">
    <text evidence="2">The sequence shown here is derived from an EMBL/GenBank/DDBJ whole genome shotgun (WGS) entry which is preliminary data.</text>
</comment>
<feature type="domain" description="Heterokaryon incompatibility" evidence="1">
    <location>
        <begin position="315"/>
        <end position="399"/>
    </location>
</feature>
<dbReference type="Proteomes" id="UP001175001">
    <property type="component" value="Unassembled WGS sequence"/>
</dbReference>
<dbReference type="AlphaFoldDB" id="A0AA39WB74"/>
<accession>A0AA39WB74</accession>
<dbReference type="PANTHER" id="PTHR39596:SF2">
    <property type="entry name" value="HET DOMAIN PROTEIN (AFU_ORTHOLOGUE AFUA_1G17550)-RELATED"/>
    <property type="match status" value="1"/>
</dbReference>
<name>A0AA39WB74_9PEZI</name>
<keyword evidence="3" id="KW-1185">Reference proteome</keyword>
<dbReference type="Pfam" id="PF06985">
    <property type="entry name" value="HET"/>
    <property type="match status" value="1"/>
</dbReference>